<dbReference type="PROSITE" id="PS00022">
    <property type="entry name" value="EGF_1"/>
    <property type="match status" value="1"/>
</dbReference>
<dbReference type="CDD" id="cd00055">
    <property type="entry name" value="EGF_Lam"/>
    <property type="match status" value="1"/>
</dbReference>
<organism evidence="9 10">
    <name type="scientific">Lottia gigantea</name>
    <name type="common">Giant owl limpet</name>
    <dbReference type="NCBI Taxonomy" id="225164"/>
    <lineage>
        <taxon>Eukaryota</taxon>
        <taxon>Metazoa</taxon>
        <taxon>Spiralia</taxon>
        <taxon>Lophotrochozoa</taxon>
        <taxon>Mollusca</taxon>
        <taxon>Gastropoda</taxon>
        <taxon>Patellogastropoda</taxon>
        <taxon>Lottioidea</taxon>
        <taxon>Lottiidae</taxon>
        <taxon>Lottia</taxon>
    </lineage>
</organism>
<name>V4AC67_LOTGI</name>
<dbReference type="GeneID" id="20234906"/>
<evidence type="ECO:0000256" key="4">
    <source>
        <dbReference type="ARBA" id="ARBA00023180"/>
    </source>
</evidence>
<dbReference type="HOGENOM" id="CLU_379295_0_0_1"/>
<dbReference type="OMA" id="NTWINAE"/>
<dbReference type="InterPro" id="IPR056863">
    <property type="entry name" value="LMN_ATRN_NET-like_EGF"/>
</dbReference>
<keyword evidence="7" id="KW-0812">Transmembrane</keyword>
<dbReference type="InterPro" id="IPR002049">
    <property type="entry name" value="LE_dom"/>
</dbReference>
<evidence type="ECO:0000256" key="6">
    <source>
        <dbReference type="PROSITE-ProRule" id="PRU00460"/>
    </source>
</evidence>
<feature type="disulfide bond" evidence="6">
    <location>
        <begin position="209"/>
        <end position="223"/>
    </location>
</feature>
<dbReference type="STRING" id="225164.V4AC67"/>
<keyword evidence="4" id="KW-0325">Glycoprotein</keyword>
<proteinExistence type="predicted"/>
<dbReference type="Gene3D" id="2.10.25.10">
    <property type="entry name" value="Laminin"/>
    <property type="match status" value="3"/>
</dbReference>
<keyword evidence="2" id="KW-0677">Repeat</keyword>
<dbReference type="AlphaFoldDB" id="V4AC67"/>
<dbReference type="Proteomes" id="UP000030746">
    <property type="component" value="Unassembled WGS sequence"/>
</dbReference>
<dbReference type="KEGG" id="lgi:LOTGIDRAFT_145046"/>
<keyword evidence="7" id="KW-0472">Membrane</keyword>
<feature type="disulfide bond" evidence="6">
    <location>
        <begin position="197"/>
        <end position="206"/>
    </location>
</feature>
<dbReference type="SMART" id="SM00181">
    <property type="entry name" value="EGF"/>
    <property type="match status" value="4"/>
</dbReference>
<dbReference type="SMART" id="SM00180">
    <property type="entry name" value="EGF_Lam"/>
    <property type="match status" value="2"/>
</dbReference>
<keyword evidence="7" id="KW-1133">Transmembrane helix</keyword>
<accession>V4AC67</accession>
<evidence type="ECO:0000256" key="2">
    <source>
        <dbReference type="ARBA" id="ARBA00022737"/>
    </source>
</evidence>
<evidence type="ECO:0000256" key="1">
    <source>
        <dbReference type="ARBA" id="ARBA00022729"/>
    </source>
</evidence>
<dbReference type="CTD" id="20234906"/>
<evidence type="ECO:0000313" key="10">
    <source>
        <dbReference type="Proteomes" id="UP000030746"/>
    </source>
</evidence>
<dbReference type="RefSeq" id="XP_009054895.1">
    <property type="nucleotide sequence ID" value="XM_009056647.1"/>
</dbReference>
<dbReference type="Pfam" id="PF24973">
    <property type="entry name" value="EGF_LMN_ATRN"/>
    <property type="match status" value="2"/>
</dbReference>
<dbReference type="FunFam" id="2.10.25.10:FF:000188">
    <property type="entry name" value="Laminin subunit gamma 2"/>
    <property type="match status" value="1"/>
</dbReference>
<dbReference type="SUPFAM" id="SSF57196">
    <property type="entry name" value="EGF/Laminin"/>
    <property type="match status" value="1"/>
</dbReference>
<reference evidence="9 10" key="1">
    <citation type="journal article" date="2013" name="Nature">
        <title>Insights into bilaterian evolution from three spiralian genomes.</title>
        <authorList>
            <person name="Simakov O."/>
            <person name="Marletaz F."/>
            <person name="Cho S.J."/>
            <person name="Edsinger-Gonzales E."/>
            <person name="Havlak P."/>
            <person name="Hellsten U."/>
            <person name="Kuo D.H."/>
            <person name="Larsson T."/>
            <person name="Lv J."/>
            <person name="Arendt D."/>
            <person name="Savage R."/>
            <person name="Osoegawa K."/>
            <person name="de Jong P."/>
            <person name="Grimwood J."/>
            <person name="Chapman J.A."/>
            <person name="Shapiro H."/>
            <person name="Aerts A."/>
            <person name="Otillar R.P."/>
            <person name="Terry A.Y."/>
            <person name="Boore J.L."/>
            <person name="Grigoriev I.V."/>
            <person name="Lindberg D.R."/>
            <person name="Seaver E.C."/>
            <person name="Weisblat D.A."/>
            <person name="Putnam N.H."/>
            <person name="Rokhsar D.S."/>
        </authorList>
    </citation>
    <scope>NUCLEOTIDE SEQUENCE [LARGE SCALE GENOMIC DNA]</scope>
</reference>
<dbReference type="InterPro" id="IPR009030">
    <property type="entry name" value="Growth_fac_rcpt_cys_sf"/>
</dbReference>
<sequence>CMSPAYLPLHCSFGECGFVIQEKGEEHCPRLCSEGKKCADCVTMPGCGWCALEGQNGLGACLPGGLHKPTSGQCSVENISIDMSDIPGIGANTVSWSFGQCPPENECINQHDSCDRETQNCIDTTTFYVCQCKEGYIHTGKSCEPVCHQGCDHGTCVRPDRCKCHFGWVGDNCSVECQCNKHSNCRSTTEPSVCLDCQNNTQGAQCQECKEHFVGNPRDGGECIPCLMFCYNHSSKCLTHKEFIASQIEMGDLAQIRPMESDAKCVKCKHNTTGTKCEKCLDGYFRLQDRPKTEGCIKCQCNGHSNMCNEHTGENCQCHNNTESKCDSKDDSIPCWRLQCSHCKEYFIGTPTEGHQCYRQLTIDREYCFDPETQKNCNQYPHPLHQGRTVFFEVPPKYLNVDIRVTIDVTMGGVDVYFANSEEIFVTDVNVTNGIHLVHLDNKLIVDASEALFGHSDLLRRNKRSVFEDSNHGKRAAVNSPVTGPFSLQEVKANDLNTFITIKKHMTILVVRDVQFRLVITLPSDVHKLGTSRFFIVLSSKGDKKHNVTYGSLYFRQDQPHIDLFVFFSVFFSCFFLFLAMCVMLWKMKQAFDTRRNRQLRAQEMECMASRPFAKVLVLIKHDYSIPTPVSFSLRKNRPLKLVPKNMHCPNPSPIHLPPINIKEPQLCTAPIAVEPTDDGIAAVGTILIQLPGDIHAPTKLCLGSALTMRLSPPVQATKGNTRARPSATTC</sequence>
<evidence type="ECO:0000256" key="3">
    <source>
        <dbReference type="ARBA" id="ARBA00023157"/>
    </source>
</evidence>
<keyword evidence="5 6" id="KW-0424">Laminin EGF-like domain</keyword>
<feature type="domain" description="Laminin EGF-like" evidence="8">
    <location>
        <begin position="162"/>
        <end position="225"/>
    </location>
</feature>
<keyword evidence="1" id="KW-0732">Signal</keyword>
<dbReference type="PROSITE" id="PS01248">
    <property type="entry name" value="EGF_LAM_1"/>
    <property type="match status" value="1"/>
</dbReference>
<keyword evidence="3 6" id="KW-1015">Disulfide bond</keyword>
<dbReference type="SUPFAM" id="SSF57184">
    <property type="entry name" value="Growth factor receptor domain"/>
    <property type="match status" value="1"/>
</dbReference>
<evidence type="ECO:0000313" key="9">
    <source>
        <dbReference type="EMBL" id="ESO94412.1"/>
    </source>
</evidence>
<dbReference type="PROSITE" id="PS50027">
    <property type="entry name" value="EGF_LAM_2"/>
    <property type="match status" value="1"/>
</dbReference>
<evidence type="ECO:0000256" key="7">
    <source>
        <dbReference type="SAM" id="Phobius"/>
    </source>
</evidence>
<comment type="caution">
    <text evidence="6">Lacks conserved residue(s) required for the propagation of feature annotation.</text>
</comment>
<protein>
    <recommendedName>
        <fullName evidence="8">Laminin EGF-like domain-containing protein</fullName>
    </recommendedName>
</protein>
<evidence type="ECO:0000259" key="8">
    <source>
        <dbReference type="PROSITE" id="PS50027"/>
    </source>
</evidence>
<evidence type="ECO:0000256" key="5">
    <source>
        <dbReference type="ARBA" id="ARBA00023292"/>
    </source>
</evidence>
<feature type="non-terminal residue" evidence="9">
    <location>
        <position position="1"/>
    </location>
</feature>
<feature type="transmembrane region" description="Helical" evidence="7">
    <location>
        <begin position="564"/>
        <end position="586"/>
    </location>
</feature>
<keyword evidence="10" id="KW-1185">Reference proteome</keyword>
<dbReference type="InterPro" id="IPR000742">
    <property type="entry name" value="EGF"/>
</dbReference>
<dbReference type="EMBL" id="KB201807">
    <property type="protein sequence ID" value="ESO94412.1"/>
    <property type="molecule type" value="Genomic_DNA"/>
</dbReference>
<dbReference type="GO" id="GO:0005604">
    <property type="term" value="C:basement membrane"/>
    <property type="evidence" value="ECO:0007669"/>
    <property type="project" value="UniProtKB-ARBA"/>
</dbReference>
<dbReference type="OrthoDB" id="263283at2759"/>
<gene>
    <name evidence="9" type="ORF">LOTGIDRAFT_145046</name>
</gene>